<gene>
    <name evidence="1" type="ORF">PACLA_8A008115</name>
</gene>
<accession>A0A6S7LC30</accession>
<comment type="caution">
    <text evidence="1">The sequence shown here is derived from an EMBL/GenBank/DDBJ whole genome shotgun (WGS) entry which is preliminary data.</text>
</comment>
<reference evidence="1" key="1">
    <citation type="submission" date="2020-04" db="EMBL/GenBank/DDBJ databases">
        <authorList>
            <person name="Alioto T."/>
            <person name="Alioto T."/>
            <person name="Gomez Garrido J."/>
        </authorList>
    </citation>
    <scope>NUCLEOTIDE SEQUENCE</scope>
    <source>
        <strain evidence="1">A484AB</strain>
    </source>
</reference>
<organism evidence="1 2">
    <name type="scientific">Paramuricea clavata</name>
    <name type="common">Red gorgonian</name>
    <name type="synonym">Violescent sea-whip</name>
    <dbReference type="NCBI Taxonomy" id="317549"/>
    <lineage>
        <taxon>Eukaryota</taxon>
        <taxon>Metazoa</taxon>
        <taxon>Cnidaria</taxon>
        <taxon>Anthozoa</taxon>
        <taxon>Octocorallia</taxon>
        <taxon>Malacalcyonacea</taxon>
        <taxon>Plexauridae</taxon>
        <taxon>Paramuricea</taxon>
    </lineage>
</organism>
<proteinExistence type="predicted"/>
<name>A0A6S7LC30_PARCT</name>
<evidence type="ECO:0000313" key="2">
    <source>
        <dbReference type="Proteomes" id="UP001152795"/>
    </source>
</evidence>
<dbReference type="AlphaFoldDB" id="A0A6S7LC30"/>
<keyword evidence="2" id="KW-1185">Reference proteome</keyword>
<dbReference type="EMBL" id="CACRXK020021739">
    <property type="protein sequence ID" value="CAB4036143.1"/>
    <property type="molecule type" value="Genomic_DNA"/>
</dbReference>
<sequence length="235" mass="26026">MASIFTNILSSTVGLLVNKARDSAADKLKNGDVTDAKIRELVVRELNDVKTKLDGLSRKDLLSSYSFLKQGIDMLNVSLNKSMDEQKDVDKPTDEQAASTMSSSVQSGILNEALALSQAMEKLNIVSDGHFECAKERFKDARRRATDAFSNQALSIEDRLMAAKLHIVATILECLESPEHAITSCLSFLKELHGLEAIADIFSVYLNRGFMSRLNKAQRVECVKSVMFHIRLGNN</sequence>
<evidence type="ECO:0000313" key="1">
    <source>
        <dbReference type="EMBL" id="CAB4036143.1"/>
    </source>
</evidence>
<dbReference type="OrthoDB" id="5980364at2759"/>
<dbReference type="Proteomes" id="UP001152795">
    <property type="component" value="Unassembled WGS sequence"/>
</dbReference>
<protein>
    <submittedName>
        <fullName evidence="1">Uncharacterized protein</fullName>
    </submittedName>
</protein>